<comment type="subcellular location">
    <subcellularLocation>
        <location evidence="1">Cell membrane</location>
    </subcellularLocation>
</comment>
<dbReference type="EnsemblMetazoa" id="XM_011672977">
    <property type="protein sequence ID" value="XP_011671279"/>
    <property type="gene ID" value="LOC100889428"/>
</dbReference>
<evidence type="ECO:0000256" key="4">
    <source>
        <dbReference type="ARBA" id="ARBA00022729"/>
    </source>
</evidence>
<evidence type="ECO:0000256" key="11">
    <source>
        <dbReference type="SAM" id="MobiDB-lite"/>
    </source>
</evidence>
<dbReference type="PROSITE" id="PS50923">
    <property type="entry name" value="SUSHI"/>
    <property type="match status" value="2"/>
</dbReference>
<feature type="compositionally biased region" description="Polar residues" evidence="11">
    <location>
        <begin position="419"/>
        <end position="437"/>
    </location>
</feature>
<dbReference type="SMART" id="SM00032">
    <property type="entry name" value="CCP"/>
    <property type="match status" value="2"/>
</dbReference>
<feature type="transmembrane region" description="Helical" evidence="12">
    <location>
        <begin position="841"/>
        <end position="868"/>
    </location>
</feature>
<dbReference type="PROSITE" id="PS50024">
    <property type="entry name" value="SEA"/>
    <property type="match status" value="1"/>
</dbReference>
<feature type="region of interest" description="Disordered" evidence="11">
    <location>
        <begin position="570"/>
        <end position="629"/>
    </location>
</feature>
<dbReference type="InterPro" id="IPR036364">
    <property type="entry name" value="SEA_dom_sf"/>
</dbReference>
<feature type="compositionally biased region" description="Polar residues" evidence="11">
    <location>
        <begin position="278"/>
        <end position="384"/>
    </location>
</feature>
<feature type="chain" id="PRO_5029908021" evidence="13">
    <location>
        <begin position="22"/>
        <end position="965"/>
    </location>
</feature>
<feature type="region of interest" description="Disordered" evidence="11">
    <location>
        <begin position="144"/>
        <end position="556"/>
    </location>
</feature>
<feature type="compositionally biased region" description="Low complexity" evidence="11">
    <location>
        <begin position="448"/>
        <end position="460"/>
    </location>
</feature>
<feature type="domain" description="SEA" evidence="14">
    <location>
        <begin position="674"/>
        <end position="791"/>
    </location>
</feature>
<keyword evidence="4 13" id="KW-0732">Signal</keyword>
<sequence>MANFWQIIYIFGIIILQQTSSVYTVCPRPTGDEYANTIFIPSMDVYEESSFVEVTCQPGYTGEGSPSSYCSNGDWLPPPSICYSDCERPGVYDDVTYSPNEDSYTHGSLVTYECVDAMSDLLGDGQSVCENGVWNPTPTVANPSCSGIRTVPPTTRPQTSATTSGFTTSNQLPTDATTQSEGTTDTKMTTVTPLEKTEGVPTGSISPESPTTGESLTQTYTPLTTEVSASFSPTSVSDRITVSGEITTMSGQTDDDRTVSDSTELPDRSTVSDDFTDQTKSITTSEATDLTEVSTVSEATDQTELSTVTDSQDQTDSSTVADNTDGNTVSEITDTTEGRTVSKATEQTESSTLTDGTEATHVSTVTGATEPNEDSQTTGATSRMQTGNTNTQGTDQPTNEPSPSESVTGSLETEFPRISTATHTEETQNPTTVTATLESEHTTPEQLSDVTTDSSDTSSTLRPITDLNSQATNDIQTTTQDQTDMTALSTDDASAETTASSHATMTTLPSGSQGMTSSALGTGPLESDPTMISTERFSSQHTDDAITSRQTEAPSMTTQAISNMSTDEMETVPAGTSDETTHEPTEGVTSLTDMVDGTTAEDLTTISTDASTNPRTTSRPKTTAKEEMTTIQTTPPVEDLCNGQCDETREICVETSCECREGFQRPYEESTCEPTTFYSISMTILEIDGVTAILTSDLRTTGSNAFNALQLTICTSVTTLLDGVFNGFKTCSITGFTAGSIIADIKLGFTNTTGVDVAAILDAVMTSELYQTTNSNFTINPSETSVTPTDECELGLDDCSSRADCKDLAENSFTCKCWDGYADYSPDGYDGRNCAAYNWKLIAIVVGSCAGALLLASCVMIVCGGNIIKRCTERPKVITSGTKPAPKHDVGVTTDDTQDIIPWHHREKDEQIFYAHHVDGQEARRLNTARSVRGSETYDNGESYDLDDYRSSKTDQEDRYVPIVM</sequence>
<evidence type="ECO:0000256" key="9">
    <source>
        <dbReference type="PROSITE-ProRule" id="PRU00076"/>
    </source>
</evidence>
<dbReference type="Proteomes" id="UP000007110">
    <property type="component" value="Unassembled WGS sequence"/>
</dbReference>
<reference evidence="17" key="2">
    <citation type="submission" date="2021-01" db="UniProtKB">
        <authorList>
            <consortium name="EnsemblMetazoa"/>
        </authorList>
    </citation>
    <scope>IDENTIFICATION</scope>
</reference>
<feature type="compositionally biased region" description="Polar residues" evidence="11">
    <location>
        <begin position="601"/>
        <end position="621"/>
    </location>
</feature>
<evidence type="ECO:0000259" key="16">
    <source>
        <dbReference type="PROSITE" id="PS50923"/>
    </source>
</evidence>
<dbReference type="KEGG" id="spu:100889428"/>
<feature type="domain" description="EGF-like" evidence="15">
    <location>
        <begin position="788"/>
        <end position="835"/>
    </location>
</feature>
<evidence type="ECO:0000313" key="17">
    <source>
        <dbReference type="EnsemblMetazoa" id="XP_011671279"/>
    </source>
</evidence>
<evidence type="ECO:0000256" key="3">
    <source>
        <dbReference type="ARBA" id="ARBA00022536"/>
    </source>
</evidence>
<dbReference type="InParanoid" id="A0A7M7HJT8"/>
<dbReference type="Gene3D" id="2.10.70.10">
    <property type="entry name" value="Complement Module, domain 1"/>
    <property type="match status" value="2"/>
</dbReference>
<feature type="compositionally biased region" description="Low complexity" evidence="11">
    <location>
        <begin position="385"/>
        <end position="399"/>
    </location>
</feature>
<dbReference type="InterPro" id="IPR035976">
    <property type="entry name" value="Sushi/SCR/CCP_sf"/>
</dbReference>
<evidence type="ECO:0000259" key="15">
    <source>
        <dbReference type="PROSITE" id="PS50026"/>
    </source>
</evidence>
<dbReference type="RefSeq" id="XP_011671279.2">
    <property type="nucleotide sequence ID" value="XM_011672977.2"/>
</dbReference>
<keyword evidence="8" id="KW-0325">Glycoprotein</keyword>
<keyword evidence="3 9" id="KW-0245">EGF-like domain</keyword>
<feature type="compositionally biased region" description="Polar residues" evidence="11">
    <location>
        <begin position="144"/>
        <end position="192"/>
    </location>
</feature>
<dbReference type="PROSITE" id="PS50026">
    <property type="entry name" value="EGF_3"/>
    <property type="match status" value="1"/>
</dbReference>
<feature type="compositionally biased region" description="Polar residues" evidence="11">
    <location>
        <begin position="508"/>
        <end position="520"/>
    </location>
</feature>
<dbReference type="Pfam" id="PF00084">
    <property type="entry name" value="Sushi"/>
    <property type="match status" value="1"/>
</dbReference>
<organism evidence="17 18">
    <name type="scientific">Strongylocentrotus purpuratus</name>
    <name type="common">Purple sea urchin</name>
    <dbReference type="NCBI Taxonomy" id="7668"/>
    <lineage>
        <taxon>Eukaryota</taxon>
        <taxon>Metazoa</taxon>
        <taxon>Echinodermata</taxon>
        <taxon>Eleutherozoa</taxon>
        <taxon>Echinozoa</taxon>
        <taxon>Echinoidea</taxon>
        <taxon>Euechinoidea</taxon>
        <taxon>Echinacea</taxon>
        <taxon>Camarodonta</taxon>
        <taxon>Echinidea</taxon>
        <taxon>Strongylocentrotidae</taxon>
        <taxon>Strongylocentrotus</taxon>
    </lineage>
</organism>
<dbReference type="OrthoDB" id="10060424at2759"/>
<feature type="compositionally biased region" description="Basic and acidic residues" evidence="11">
    <location>
        <begin position="947"/>
        <end position="965"/>
    </location>
</feature>
<keyword evidence="12" id="KW-0812">Transmembrane</keyword>
<evidence type="ECO:0000256" key="12">
    <source>
        <dbReference type="SAM" id="Phobius"/>
    </source>
</evidence>
<keyword evidence="2" id="KW-1003">Cell membrane</keyword>
<dbReference type="OMA" id="IPATTIM"/>
<evidence type="ECO:0000256" key="5">
    <source>
        <dbReference type="ARBA" id="ARBA00022737"/>
    </source>
</evidence>
<evidence type="ECO:0000256" key="8">
    <source>
        <dbReference type="ARBA" id="ARBA00023180"/>
    </source>
</evidence>
<dbReference type="GeneID" id="100889428"/>
<feature type="domain" description="Sushi" evidence="16">
    <location>
        <begin position="84"/>
        <end position="147"/>
    </location>
</feature>
<proteinExistence type="predicted"/>
<evidence type="ECO:0000256" key="1">
    <source>
        <dbReference type="ARBA" id="ARBA00004236"/>
    </source>
</evidence>
<dbReference type="SUPFAM" id="SSF82671">
    <property type="entry name" value="SEA domain"/>
    <property type="match status" value="1"/>
</dbReference>
<dbReference type="InterPro" id="IPR000082">
    <property type="entry name" value="SEA_dom"/>
</dbReference>
<feature type="compositionally biased region" description="Polar residues" evidence="11">
    <location>
        <begin position="203"/>
        <end position="252"/>
    </location>
</feature>
<evidence type="ECO:0000256" key="7">
    <source>
        <dbReference type="ARBA" id="ARBA00023157"/>
    </source>
</evidence>
<dbReference type="InterPro" id="IPR000436">
    <property type="entry name" value="Sushi_SCR_CCP_dom"/>
</dbReference>
<dbReference type="SMART" id="SM00181">
    <property type="entry name" value="EGF"/>
    <property type="match status" value="2"/>
</dbReference>
<keyword evidence="18" id="KW-1185">Reference proteome</keyword>
<evidence type="ECO:0000256" key="6">
    <source>
        <dbReference type="ARBA" id="ARBA00023136"/>
    </source>
</evidence>
<dbReference type="PANTHER" id="PTHR24037">
    <property type="entry name" value="HEART DEVELOPMENT PROTEIN WITH EGF-LIKE DOMAINS 1"/>
    <property type="match status" value="1"/>
</dbReference>
<dbReference type="GO" id="GO:0005886">
    <property type="term" value="C:plasma membrane"/>
    <property type="evidence" value="ECO:0007669"/>
    <property type="project" value="UniProtKB-SubCell"/>
</dbReference>
<protein>
    <submittedName>
        <fullName evidence="17">Uncharacterized protein</fullName>
    </submittedName>
</protein>
<feature type="region of interest" description="Disordered" evidence="11">
    <location>
        <begin position="928"/>
        <end position="965"/>
    </location>
</feature>
<feature type="signal peptide" evidence="13">
    <location>
        <begin position="1"/>
        <end position="21"/>
    </location>
</feature>
<evidence type="ECO:0000313" key="18">
    <source>
        <dbReference type="Proteomes" id="UP000007110"/>
    </source>
</evidence>
<feature type="domain" description="Sushi" evidence="16">
    <location>
        <begin position="24"/>
        <end position="82"/>
    </location>
</feature>
<dbReference type="InterPro" id="IPR000742">
    <property type="entry name" value="EGF"/>
</dbReference>
<dbReference type="PANTHER" id="PTHR24037:SF11">
    <property type="entry name" value="MUCIN-2-LIKE"/>
    <property type="match status" value="1"/>
</dbReference>
<name>A0A7M7HJT8_STRPU</name>
<feature type="compositionally biased region" description="Basic and acidic residues" evidence="11">
    <location>
        <begin position="254"/>
        <end position="271"/>
    </location>
</feature>
<evidence type="ECO:0000256" key="2">
    <source>
        <dbReference type="ARBA" id="ARBA00022475"/>
    </source>
</evidence>
<feature type="disulfide bond" evidence="10">
    <location>
        <begin position="86"/>
        <end position="129"/>
    </location>
</feature>
<keyword evidence="5" id="KW-0677">Repeat</keyword>
<feature type="compositionally biased region" description="Polar residues" evidence="11">
    <location>
        <begin position="530"/>
        <end position="540"/>
    </location>
</feature>
<dbReference type="AlphaFoldDB" id="A0A7M7HJT8"/>
<feature type="compositionally biased region" description="Polar residues" evidence="11">
    <location>
        <begin position="547"/>
        <end position="556"/>
    </location>
</feature>
<keyword evidence="12" id="KW-1133">Transmembrane helix</keyword>
<dbReference type="SUPFAM" id="SSF57535">
    <property type="entry name" value="Complement control module/SCR domain"/>
    <property type="match status" value="2"/>
</dbReference>
<evidence type="ECO:0000256" key="13">
    <source>
        <dbReference type="SAM" id="SignalP"/>
    </source>
</evidence>
<keyword evidence="6 12" id="KW-0472">Membrane</keyword>
<reference evidence="18" key="1">
    <citation type="submission" date="2015-02" db="EMBL/GenBank/DDBJ databases">
        <title>Genome sequencing for Strongylocentrotus purpuratus.</title>
        <authorList>
            <person name="Murali S."/>
            <person name="Liu Y."/>
            <person name="Vee V."/>
            <person name="English A."/>
            <person name="Wang M."/>
            <person name="Skinner E."/>
            <person name="Han Y."/>
            <person name="Muzny D.M."/>
            <person name="Worley K.C."/>
            <person name="Gibbs R.A."/>
        </authorList>
    </citation>
    <scope>NUCLEOTIDE SEQUENCE</scope>
</reference>
<evidence type="ECO:0000256" key="10">
    <source>
        <dbReference type="PROSITE-ProRule" id="PRU00302"/>
    </source>
</evidence>
<feature type="compositionally biased region" description="Polar residues" evidence="11">
    <location>
        <begin position="401"/>
        <end position="411"/>
    </location>
</feature>
<keyword evidence="10" id="KW-0768">Sushi</keyword>
<comment type="caution">
    <text evidence="9">Lacks conserved residue(s) required for the propagation of feature annotation.</text>
</comment>
<evidence type="ECO:0000259" key="14">
    <source>
        <dbReference type="PROSITE" id="PS50024"/>
    </source>
</evidence>
<accession>A0A7M7HJT8</accession>
<dbReference type="Gene3D" id="2.10.25.10">
    <property type="entry name" value="Laminin"/>
    <property type="match status" value="1"/>
</dbReference>
<feature type="compositionally biased region" description="Low complexity" evidence="11">
    <location>
        <begin position="472"/>
        <end position="507"/>
    </location>
</feature>
<keyword evidence="7 10" id="KW-1015">Disulfide bond</keyword>
<dbReference type="CDD" id="cd00033">
    <property type="entry name" value="CCP"/>
    <property type="match status" value="1"/>
</dbReference>